<feature type="compositionally biased region" description="Polar residues" evidence="3">
    <location>
        <begin position="151"/>
        <end position="166"/>
    </location>
</feature>
<reference evidence="4" key="1">
    <citation type="submission" date="2023-06" db="EMBL/GenBank/DDBJ databases">
        <title>Black Yeasts Isolated from many extreme environments.</title>
        <authorList>
            <person name="Coleine C."/>
            <person name="Stajich J.E."/>
            <person name="Selbmann L."/>
        </authorList>
    </citation>
    <scope>NUCLEOTIDE SEQUENCE</scope>
    <source>
        <strain evidence="4">CCFEE 5200</strain>
    </source>
</reference>
<dbReference type="InterPro" id="IPR018502">
    <property type="entry name" value="Annexin_repeat"/>
</dbReference>
<evidence type="ECO:0000256" key="2">
    <source>
        <dbReference type="ARBA" id="ARBA00023216"/>
    </source>
</evidence>
<gene>
    <name evidence="4" type="ORF">LTR91_021372</name>
</gene>
<dbReference type="GO" id="GO:0005634">
    <property type="term" value="C:nucleus"/>
    <property type="evidence" value="ECO:0007669"/>
    <property type="project" value="TreeGrafter"/>
</dbReference>
<evidence type="ECO:0000313" key="5">
    <source>
        <dbReference type="Proteomes" id="UP001175353"/>
    </source>
</evidence>
<name>A0AAN6H7K5_9PEZI</name>
<feature type="region of interest" description="Disordered" evidence="3">
    <location>
        <begin position="356"/>
        <end position="446"/>
    </location>
</feature>
<dbReference type="Pfam" id="PF00191">
    <property type="entry name" value="Annexin"/>
    <property type="match status" value="1"/>
</dbReference>
<feature type="compositionally biased region" description="Polar residues" evidence="3">
    <location>
        <begin position="313"/>
        <end position="336"/>
    </location>
</feature>
<dbReference type="AlphaFoldDB" id="A0AAN6H7K5"/>
<dbReference type="PANTHER" id="PTHR10502">
    <property type="entry name" value="ANNEXIN"/>
    <property type="match status" value="1"/>
</dbReference>
<dbReference type="GO" id="GO:0005509">
    <property type="term" value="F:calcium ion binding"/>
    <property type="evidence" value="ECO:0007669"/>
    <property type="project" value="InterPro"/>
</dbReference>
<keyword evidence="1" id="KW-0677">Repeat</keyword>
<sequence length="770" mass="85897">MSYLGVDDRSSRARSKSGTRDRSRSRTAARVESPPRSSGYGYAPPTTSASQMPGSFDAATAPAYEVRSPPGAADRSNYFPPTTSGAQQYAASLAHAPYPADSGYTMGDYTDFPPHERPGYVQRAAQFPAPARHEDDDLAYGANSPVATRHASYSNPGPQKPTNSRHASYGDPAPPQSQYPGQRNDAPADSGYRYTPQAGSGPQTKGSTGSYQYAQPPDQITYTARPQTGQTRTASYTKSAEPPYRDVPRKYSHSQYSEDAQIVEITPGRDPRDRYDRDPRDQRDPRDYRDQGDLRSHDQRDRVPSMSGPHRPSISSQQPNLHTAADSTSNSRRLSVNTQQSAVLGAAAGGLGAGMHRLSVSGHGPAHPGDMPPPSPLLEAYRGTYQSLSPMPLALRPADDDDDLSDLEPLTQSLSRSGKDKARDKLDRERTHNRSGSFAASSEKKRVTLYNPEEDARKIDKALKHHKADPDPIIDILPGLAHDQTWLLRKEYKKQVKIQGKGISLPKHLKLKLTGNFGKAAYVTALGRFESEGYWANFWYQAHGNRRELLIESLMGRTNGEIRMIKDEFKDKRYSDSLEKCMEKELKMDKFRSAVLMVLEERRQEEQDVYPAEYVDRDVETLFRALSARQGGESAMLEVVVKRSDAHLRRVLEGYQRAHGENFARAALKKSNNLVGEVIAHILNGVINKPVRDALLLNHAIDDVAARNKDDELRYELLTSRLVRAHWDRLHLERVKRAYAQKFGKQLKDDIEGATKGDLRDFFLGLVETR</sequence>
<dbReference type="Proteomes" id="UP001175353">
    <property type="component" value="Unassembled WGS sequence"/>
</dbReference>
<dbReference type="EMBL" id="JAUJLE010000379">
    <property type="protein sequence ID" value="KAK0958366.1"/>
    <property type="molecule type" value="Genomic_DNA"/>
</dbReference>
<feature type="region of interest" description="Disordered" evidence="3">
    <location>
        <begin position="97"/>
        <end position="336"/>
    </location>
</feature>
<comment type="caution">
    <text evidence="4">The sequence shown here is derived from an EMBL/GenBank/DDBJ whole genome shotgun (WGS) entry which is preliminary data.</text>
</comment>
<feature type="compositionally biased region" description="Basic and acidic residues" evidence="3">
    <location>
        <begin position="1"/>
        <end position="11"/>
    </location>
</feature>
<dbReference type="GO" id="GO:0005737">
    <property type="term" value="C:cytoplasm"/>
    <property type="evidence" value="ECO:0007669"/>
    <property type="project" value="TreeGrafter"/>
</dbReference>
<dbReference type="GO" id="GO:0005886">
    <property type="term" value="C:plasma membrane"/>
    <property type="evidence" value="ECO:0007669"/>
    <property type="project" value="TreeGrafter"/>
</dbReference>
<dbReference type="InterPro" id="IPR037104">
    <property type="entry name" value="Annexin_sf"/>
</dbReference>
<organism evidence="4 5">
    <name type="scientific">Friedmanniomyces endolithicus</name>
    <dbReference type="NCBI Taxonomy" id="329885"/>
    <lineage>
        <taxon>Eukaryota</taxon>
        <taxon>Fungi</taxon>
        <taxon>Dikarya</taxon>
        <taxon>Ascomycota</taxon>
        <taxon>Pezizomycotina</taxon>
        <taxon>Dothideomycetes</taxon>
        <taxon>Dothideomycetidae</taxon>
        <taxon>Mycosphaerellales</taxon>
        <taxon>Teratosphaeriaceae</taxon>
        <taxon>Friedmanniomyces</taxon>
    </lineage>
</organism>
<dbReference type="GO" id="GO:0001786">
    <property type="term" value="F:phosphatidylserine binding"/>
    <property type="evidence" value="ECO:0007669"/>
    <property type="project" value="TreeGrafter"/>
</dbReference>
<dbReference type="GO" id="GO:0012506">
    <property type="term" value="C:vesicle membrane"/>
    <property type="evidence" value="ECO:0007669"/>
    <property type="project" value="TreeGrafter"/>
</dbReference>
<proteinExistence type="predicted"/>
<evidence type="ECO:0000256" key="1">
    <source>
        <dbReference type="ARBA" id="ARBA00022737"/>
    </source>
</evidence>
<keyword evidence="2" id="KW-0041">Annexin</keyword>
<dbReference type="SUPFAM" id="SSF47874">
    <property type="entry name" value="Annexin"/>
    <property type="match status" value="1"/>
</dbReference>
<feature type="compositionally biased region" description="Polar residues" evidence="3">
    <location>
        <begin position="197"/>
        <end position="238"/>
    </location>
</feature>
<dbReference type="SMART" id="SM00335">
    <property type="entry name" value="ANX"/>
    <property type="match status" value="2"/>
</dbReference>
<dbReference type="Gene3D" id="1.10.220.10">
    <property type="entry name" value="Annexin"/>
    <property type="match status" value="4"/>
</dbReference>
<evidence type="ECO:0000313" key="4">
    <source>
        <dbReference type="EMBL" id="KAK0958366.1"/>
    </source>
</evidence>
<evidence type="ECO:0000256" key="3">
    <source>
        <dbReference type="SAM" id="MobiDB-lite"/>
    </source>
</evidence>
<accession>A0AAN6H7K5</accession>
<protein>
    <recommendedName>
        <fullName evidence="6">Annexin</fullName>
    </recommendedName>
</protein>
<feature type="region of interest" description="Disordered" evidence="3">
    <location>
        <begin position="1"/>
        <end position="84"/>
    </location>
</feature>
<evidence type="ECO:0008006" key="6">
    <source>
        <dbReference type="Google" id="ProtNLM"/>
    </source>
</evidence>
<dbReference type="PANTHER" id="PTHR10502:SF107">
    <property type="entry name" value="ANNEXIN ANXC4 (AFU_ORTHOLOGUE AFUA_3G07020)"/>
    <property type="match status" value="1"/>
</dbReference>
<dbReference type="GO" id="GO:0005544">
    <property type="term" value="F:calcium-dependent phospholipid binding"/>
    <property type="evidence" value="ECO:0007669"/>
    <property type="project" value="InterPro"/>
</dbReference>
<feature type="compositionally biased region" description="Basic and acidic residues" evidence="3">
    <location>
        <begin position="417"/>
        <end position="432"/>
    </location>
</feature>
<feature type="compositionally biased region" description="Basic and acidic residues" evidence="3">
    <location>
        <begin position="267"/>
        <end position="303"/>
    </location>
</feature>
<dbReference type="PROSITE" id="PS51897">
    <property type="entry name" value="ANNEXIN_2"/>
    <property type="match status" value="1"/>
</dbReference>
<keyword evidence="5" id="KW-1185">Reference proteome</keyword>